<keyword evidence="2" id="KW-0285">Flavoprotein</keyword>
<organism evidence="5 6">
    <name type="scientific">Racocetra fulgida</name>
    <dbReference type="NCBI Taxonomy" id="60492"/>
    <lineage>
        <taxon>Eukaryota</taxon>
        <taxon>Fungi</taxon>
        <taxon>Fungi incertae sedis</taxon>
        <taxon>Mucoromycota</taxon>
        <taxon>Glomeromycotina</taxon>
        <taxon>Glomeromycetes</taxon>
        <taxon>Diversisporales</taxon>
        <taxon>Gigasporaceae</taxon>
        <taxon>Racocetra</taxon>
    </lineage>
</organism>
<dbReference type="OrthoDB" id="2015447at2759"/>
<dbReference type="GO" id="GO:0019478">
    <property type="term" value="P:D-amino acid catabolic process"/>
    <property type="evidence" value="ECO:0007669"/>
    <property type="project" value="TreeGrafter"/>
</dbReference>
<dbReference type="AlphaFoldDB" id="A0A9N9FT95"/>
<dbReference type="GO" id="GO:0003884">
    <property type="term" value="F:D-amino-acid oxidase activity"/>
    <property type="evidence" value="ECO:0007669"/>
    <property type="project" value="InterPro"/>
</dbReference>
<dbReference type="InterPro" id="IPR023209">
    <property type="entry name" value="DAO"/>
</dbReference>
<protein>
    <submittedName>
        <fullName evidence="5">6586_t:CDS:1</fullName>
    </submittedName>
</protein>
<proteinExistence type="predicted"/>
<accession>A0A9N9FT95</accession>
<evidence type="ECO:0000256" key="2">
    <source>
        <dbReference type="ARBA" id="ARBA00022630"/>
    </source>
</evidence>
<sequence>MCHFVGFDKSTYEYFWELAKQDKPDVTGVMVIDEFEYWEKLPNNFVEPWYSKTCHGAKITDINECVKKDTDIVINCSGLDSKKLGGVKDENLYPVRGQSVTVQSCLKWACFRRGYNGDPDIDDNVAEQIIQRCLATRRDLLPEGKTELTIIGHRAG</sequence>
<evidence type="ECO:0000313" key="5">
    <source>
        <dbReference type="EMBL" id="CAG8555953.1"/>
    </source>
</evidence>
<dbReference type="Proteomes" id="UP000789396">
    <property type="component" value="Unassembled WGS sequence"/>
</dbReference>
<dbReference type="Gene3D" id="3.30.9.10">
    <property type="entry name" value="D-Amino Acid Oxidase, subunit A, domain 2"/>
    <property type="match status" value="1"/>
</dbReference>
<evidence type="ECO:0000256" key="1">
    <source>
        <dbReference type="ARBA" id="ARBA00001974"/>
    </source>
</evidence>
<comment type="cofactor">
    <cofactor evidence="1">
        <name>FAD</name>
        <dbReference type="ChEBI" id="CHEBI:57692"/>
    </cofactor>
</comment>
<evidence type="ECO:0000256" key="4">
    <source>
        <dbReference type="ARBA" id="ARBA00023002"/>
    </source>
</evidence>
<dbReference type="EMBL" id="CAJVPZ010005072">
    <property type="protein sequence ID" value="CAG8555953.1"/>
    <property type="molecule type" value="Genomic_DNA"/>
</dbReference>
<dbReference type="PANTHER" id="PTHR11530:SF11">
    <property type="entry name" value="D-ASPARTATE OXIDASE"/>
    <property type="match status" value="1"/>
</dbReference>
<keyword evidence="6" id="KW-1185">Reference proteome</keyword>
<name>A0A9N9FT95_9GLOM</name>
<dbReference type="GO" id="GO:0005737">
    <property type="term" value="C:cytoplasm"/>
    <property type="evidence" value="ECO:0007669"/>
    <property type="project" value="TreeGrafter"/>
</dbReference>
<keyword evidence="4" id="KW-0560">Oxidoreductase</keyword>
<dbReference type="GO" id="GO:0071949">
    <property type="term" value="F:FAD binding"/>
    <property type="evidence" value="ECO:0007669"/>
    <property type="project" value="InterPro"/>
</dbReference>
<reference evidence="5" key="1">
    <citation type="submission" date="2021-06" db="EMBL/GenBank/DDBJ databases">
        <authorList>
            <person name="Kallberg Y."/>
            <person name="Tangrot J."/>
            <person name="Rosling A."/>
        </authorList>
    </citation>
    <scope>NUCLEOTIDE SEQUENCE</scope>
    <source>
        <strain evidence="5">IN212</strain>
    </source>
</reference>
<keyword evidence="3" id="KW-0274">FAD</keyword>
<evidence type="ECO:0000256" key="3">
    <source>
        <dbReference type="ARBA" id="ARBA00022827"/>
    </source>
</evidence>
<dbReference type="PANTHER" id="PTHR11530">
    <property type="entry name" value="D-AMINO ACID OXIDASE"/>
    <property type="match status" value="1"/>
</dbReference>
<gene>
    <name evidence="5" type="ORF">RFULGI_LOCUS4852</name>
</gene>
<comment type="caution">
    <text evidence="5">The sequence shown here is derived from an EMBL/GenBank/DDBJ whole genome shotgun (WGS) entry which is preliminary data.</text>
</comment>
<evidence type="ECO:0000313" key="6">
    <source>
        <dbReference type="Proteomes" id="UP000789396"/>
    </source>
</evidence>